<keyword evidence="3" id="KW-1185">Reference proteome</keyword>
<dbReference type="GO" id="GO:0008168">
    <property type="term" value="F:methyltransferase activity"/>
    <property type="evidence" value="ECO:0007669"/>
    <property type="project" value="UniProtKB-KW"/>
</dbReference>
<dbReference type="InterPro" id="IPR036108">
    <property type="entry name" value="4pyrrol_syn_uPrphyn_synt_sf"/>
</dbReference>
<evidence type="ECO:0000313" key="3">
    <source>
        <dbReference type="Proteomes" id="UP001143543"/>
    </source>
</evidence>
<dbReference type="Proteomes" id="UP001143543">
    <property type="component" value="Unassembled WGS sequence"/>
</dbReference>
<proteinExistence type="predicted"/>
<feature type="domain" description="Tetrapyrrole biosynthesis uroporphyrinogen III synthase" evidence="1">
    <location>
        <begin position="45"/>
        <end position="211"/>
    </location>
</feature>
<dbReference type="InterPro" id="IPR039793">
    <property type="entry name" value="UROS/Hem4"/>
</dbReference>
<name>A0ABQ5MFZ2_9FLAO</name>
<dbReference type="PANTHER" id="PTHR12390">
    <property type="entry name" value="UROPORPHYRINOGEN III SYNTHASE"/>
    <property type="match status" value="1"/>
</dbReference>
<gene>
    <name evidence="2" type="primary">hemD</name>
    <name evidence="2" type="ORF">Y10_06040</name>
</gene>
<dbReference type="GO" id="GO:0032259">
    <property type="term" value="P:methylation"/>
    <property type="evidence" value="ECO:0007669"/>
    <property type="project" value="UniProtKB-KW"/>
</dbReference>
<dbReference type="PANTHER" id="PTHR12390:SF0">
    <property type="entry name" value="UROPORPHYRINOGEN-III SYNTHASE"/>
    <property type="match status" value="1"/>
</dbReference>
<dbReference type="EMBL" id="BRVO01000001">
    <property type="protein sequence ID" value="GLB48236.1"/>
    <property type="molecule type" value="Genomic_DNA"/>
</dbReference>
<sequence length="226" mass="25228">MNTIRILSTKVLSAAQQELLLNKGFALVQADFIKVAFTDIKENTVCNNVIISSKNGVLSLEHNNLLSALNTKTIYCVGAKTASLITSKALTVTKSFANSKELGNYLVAEKKEEKFTYFCGNIRRKEMPSLLKKNNIYLEEVVSYKTFFAPQEIPGKFDGVLFFSPSQAESFFFSNKLQNAIAFCIGTTTEDAIKPYTKNTITATQPTIENVIVKVVKHFNKELNEK</sequence>
<dbReference type="Pfam" id="PF02602">
    <property type="entry name" value="HEM4"/>
    <property type="match status" value="1"/>
</dbReference>
<protein>
    <submittedName>
        <fullName evidence="2">Uroporphyrinogen III methyltransferase</fullName>
    </submittedName>
</protein>
<dbReference type="RefSeq" id="WP_281763889.1">
    <property type="nucleotide sequence ID" value="NZ_BRVO01000001.1"/>
</dbReference>
<organism evidence="2 3">
    <name type="scientific">Neptunitalea lumnitzerae</name>
    <dbReference type="NCBI Taxonomy" id="2965509"/>
    <lineage>
        <taxon>Bacteria</taxon>
        <taxon>Pseudomonadati</taxon>
        <taxon>Bacteroidota</taxon>
        <taxon>Flavobacteriia</taxon>
        <taxon>Flavobacteriales</taxon>
        <taxon>Flavobacteriaceae</taxon>
        <taxon>Neptunitalea</taxon>
    </lineage>
</organism>
<comment type="caution">
    <text evidence="2">The sequence shown here is derived from an EMBL/GenBank/DDBJ whole genome shotgun (WGS) entry which is preliminary data.</text>
</comment>
<dbReference type="SUPFAM" id="SSF69618">
    <property type="entry name" value="HemD-like"/>
    <property type="match status" value="1"/>
</dbReference>
<keyword evidence="2" id="KW-0808">Transferase</keyword>
<dbReference type="InterPro" id="IPR003754">
    <property type="entry name" value="4pyrrol_synth_uPrphyn_synth"/>
</dbReference>
<reference evidence="2" key="1">
    <citation type="submission" date="2022-07" db="EMBL/GenBank/DDBJ databases">
        <title>Taxonomy of Novel Oxalotrophic and Methylotrophic Bacteria.</title>
        <authorList>
            <person name="Sahin N."/>
            <person name="Tani A."/>
        </authorList>
    </citation>
    <scope>NUCLEOTIDE SEQUENCE</scope>
    <source>
        <strain evidence="2">Y10</strain>
    </source>
</reference>
<dbReference type="CDD" id="cd06578">
    <property type="entry name" value="HemD"/>
    <property type="match status" value="1"/>
</dbReference>
<evidence type="ECO:0000313" key="2">
    <source>
        <dbReference type="EMBL" id="GLB48236.1"/>
    </source>
</evidence>
<dbReference type="Gene3D" id="3.40.50.10090">
    <property type="match status" value="2"/>
</dbReference>
<accession>A0ABQ5MFZ2</accession>
<keyword evidence="2" id="KW-0489">Methyltransferase</keyword>
<evidence type="ECO:0000259" key="1">
    <source>
        <dbReference type="Pfam" id="PF02602"/>
    </source>
</evidence>